<evidence type="ECO:0000256" key="6">
    <source>
        <dbReference type="ARBA" id="ARBA00023012"/>
    </source>
</evidence>
<proteinExistence type="predicted"/>
<keyword evidence="6" id="KW-0902">Two-component regulatory system</keyword>
<dbReference type="SMART" id="SM00388">
    <property type="entry name" value="HisKA"/>
    <property type="match status" value="1"/>
</dbReference>
<dbReference type="SMART" id="SM00387">
    <property type="entry name" value="HATPase_c"/>
    <property type="match status" value="1"/>
</dbReference>
<protein>
    <recommendedName>
        <fullName evidence="2">histidine kinase</fullName>
        <ecNumber evidence="2">2.7.13.3</ecNumber>
    </recommendedName>
</protein>
<dbReference type="Pfam" id="PF00512">
    <property type="entry name" value="HisKA"/>
    <property type="match status" value="1"/>
</dbReference>
<evidence type="ECO:0000256" key="4">
    <source>
        <dbReference type="ARBA" id="ARBA00022679"/>
    </source>
</evidence>
<dbReference type="InterPro" id="IPR000644">
    <property type="entry name" value="CBS_dom"/>
</dbReference>
<keyword evidence="8" id="KW-0129">CBS domain</keyword>
<evidence type="ECO:0000313" key="13">
    <source>
        <dbReference type="Proteomes" id="UP001526426"/>
    </source>
</evidence>
<dbReference type="SMART" id="SM00448">
    <property type="entry name" value="REC"/>
    <property type="match status" value="1"/>
</dbReference>
<keyword evidence="4" id="KW-0808">Transferase</keyword>
<dbReference type="PROSITE" id="PS50110">
    <property type="entry name" value="RESPONSE_REGULATORY"/>
    <property type="match status" value="1"/>
</dbReference>
<dbReference type="RefSeq" id="WP_265264950.1">
    <property type="nucleotide sequence ID" value="NZ_JAIHOM010000057.1"/>
</dbReference>
<dbReference type="SUPFAM" id="SSF47384">
    <property type="entry name" value="Homodimeric domain of signal transducing histidine kinase"/>
    <property type="match status" value="1"/>
</dbReference>
<dbReference type="InterPro" id="IPR004358">
    <property type="entry name" value="Sig_transdc_His_kin-like_C"/>
</dbReference>
<dbReference type="InterPro" id="IPR005467">
    <property type="entry name" value="His_kinase_dom"/>
</dbReference>
<dbReference type="InterPro" id="IPR001789">
    <property type="entry name" value="Sig_transdc_resp-reg_receiver"/>
</dbReference>
<dbReference type="Gene3D" id="1.10.287.130">
    <property type="match status" value="1"/>
</dbReference>
<evidence type="ECO:0000313" key="12">
    <source>
        <dbReference type="EMBL" id="MCW6037116.1"/>
    </source>
</evidence>
<evidence type="ECO:0000256" key="1">
    <source>
        <dbReference type="ARBA" id="ARBA00000085"/>
    </source>
</evidence>
<gene>
    <name evidence="12" type="ORF">K4A83_12675</name>
</gene>
<dbReference type="InterPro" id="IPR036890">
    <property type="entry name" value="HATPase_C_sf"/>
</dbReference>
<evidence type="ECO:0000256" key="8">
    <source>
        <dbReference type="PROSITE-ProRule" id="PRU00703"/>
    </source>
</evidence>
<dbReference type="Proteomes" id="UP001526426">
    <property type="component" value="Unassembled WGS sequence"/>
</dbReference>
<evidence type="ECO:0000259" key="11">
    <source>
        <dbReference type="PROSITE" id="PS51371"/>
    </source>
</evidence>
<feature type="domain" description="Histidine kinase" evidence="9">
    <location>
        <begin position="380"/>
        <end position="608"/>
    </location>
</feature>
<dbReference type="Gene3D" id="3.40.50.2300">
    <property type="match status" value="1"/>
</dbReference>
<organism evidence="12 13">
    <name type="scientific">Spirulina subsalsa FACHB-351</name>
    <dbReference type="NCBI Taxonomy" id="234711"/>
    <lineage>
        <taxon>Bacteria</taxon>
        <taxon>Bacillati</taxon>
        <taxon>Cyanobacteriota</taxon>
        <taxon>Cyanophyceae</taxon>
        <taxon>Spirulinales</taxon>
        <taxon>Spirulinaceae</taxon>
        <taxon>Spirulina</taxon>
    </lineage>
</organism>
<dbReference type="PANTHER" id="PTHR43047">
    <property type="entry name" value="TWO-COMPONENT HISTIDINE PROTEIN KINASE"/>
    <property type="match status" value="1"/>
</dbReference>
<accession>A0ABT3L6I3</accession>
<comment type="catalytic activity">
    <reaction evidence="1">
        <text>ATP + protein L-histidine = ADP + protein N-phospho-L-histidine.</text>
        <dbReference type="EC" id="2.7.13.3"/>
    </reaction>
</comment>
<evidence type="ECO:0000259" key="9">
    <source>
        <dbReference type="PROSITE" id="PS50109"/>
    </source>
</evidence>
<dbReference type="PRINTS" id="PR00344">
    <property type="entry name" value="BCTRLSENSOR"/>
</dbReference>
<evidence type="ECO:0000256" key="2">
    <source>
        <dbReference type="ARBA" id="ARBA00012438"/>
    </source>
</evidence>
<evidence type="ECO:0000256" key="5">
    <source>
        <dbReference type="ARBA" id="ARBA00022777"/>
    </source>
</evidence>
<dbReference type="PROSITE" id="PS50109">
    <property type="entry name" value="HIS_KIN"/>
    <property type="match status" value="1"/>
</dbReference>
<comment type="caution">
    <text evidence="12">The sequence shown here is derived from an EMBL/GenBank/DDBJ whole genome shotgun (WGS) entry which is preliminary data.</text>
</comment>
<dbReference type="EMBL" id="JAIHOM010000057">
    <property type="protein sequence ID" value="MCW6037116.1"/>
    <property type="molecule type" value="Genomic_DNA"/>
</dbReference>
<dbReference type="InterPro" id="IPR003661">
    <property type="entry name" value="HisK_dim/P_dom"/>
</dbReference>
<feature type="domain" description="Response regulatory" evidence="10">
    <location>
        <begin position="624"/>
        <end position="737"/>
    </location>
</feature>
<keyword evidence="5" id="KW-0418">Kinase</keyword>
<dbReference type="InterPro" id="IPR003594">
    <property type="entry name" value="HATPase_dom"/>
</dbReference>
<dbReference type="CDD" id="cd00082">
    <property type="entry name" value="HisKA"/>
    <property type="match status" value="1"/>
</dbReference>
<dbReference type="Pfam" id="PF00072">
    <property type="entry name" value="Response_reg"/>
    <property type="match status" value="1"/>
</dbReference>
<dbReference type="Pfam" id="PF02518">
    <property type="entry name" value="HATPase_c"/>
    <property type="match status" value="1"/>
</dbReference>
<keyword evidence="13" id="KW-1185">Reference proteome</keyword>
<evidence type="ECO:0000256" key="3">
    <source>
        <dbReference type="ARBA" id="ARBA00022553"/>
    </source>
</evidence>
<sequence length="1015" mass="112697">MVNFSSTLSEFARSIPLCDAHASLETVLAVMDSSQQEVVVVVGPEDRPLGVVRLARFLPYLGCRLLVGTIAQAQTRLGGWGIGRSDWSPSQERWQGVNGELRHLLEPVAMLPDSLRLGEIKDYFDQNPLLHHCSAYVVVDGEQKVQGLLDDRQLWRALLPETPGTGDVSGGVWMPTGYPENPPTTSDNLQDFVQLLDQLPIPLMLNTQQGEIVHQNAAWQAQVGRQENPSNPPMQSTCPKAVDCMTLPTENYEAFCEQVHQALSQEQALQRWCSLIEEREDPGVTSGFGQTPPALIQHRFSAQPPLSSNEPLEHQVWQFVKLPLQINTKKRSNTVSQSLPKLWLILATDVTEQRQLCKELAAKNADLVQLNRLKDEFLACISHELKTPLTAVLGLSSLLKDQKLGELNARQMRYAQLIYQSGRQLMTVVNDILDLTRLETGQLQLTLETVDLKAACDRAYEQARTQIHKNTEPLNPDFPLMDFTLEIEEGLKFIVADELRLRQMLVHLLENAFKFTPPEGKIGLKVSRWQGWIDFTVWDTGIGIPESAQHLIFQKFQQLESPLTRQFEGTGLGLVLTQRLARAHGGDISFISTVGKGSKFTLLLPPTPPEHYLSAVNNPPNNQLILIVEAVPQSIEQLSGMLQKQGYRVIIARTGTEALEKARQVQPRAILLNPVLPLLSGWDVLTLLKADATTEEIPVLVMATRAERQQAKQNGADGFLSLPVQPSALQENLSRLRSQPMVHQSNLTILRLNPKFAEVAADGNSVFVTEFGLALSQQTSGLNYRILEADDLEQASVLARVWHPDVLLLEGINGTDSVEFMRSLTQYENLVHLPLVTLETQTTEAANQFPSLAVFPCLIPIAEQTIAALLQVIQVAAGISTQPHLLIFGDNLPPEGEQNGQNGEFLPALTQYLQTAGLRSLLAQSWPEVYSQIQQHSVDLLILYLHDPTPSAQWQAGIQGLVDSAFTPPILLLDHRPAPHFPGLDPQFNHLVVEVVEYGSQSMAELLTQIHQLLG</sequence>
<dbReference type="SUPFAM" id="SSF55874">
    <property type="entry name" value="ATPase domain of HSP90 chaperone/DNA topoisomerase II/histidine kinase"/>
    <property type="match status" value="1"/>
</dbReference>
<dbReference type="InterPro" id="IPR011006">
    <property type="entry name" value="CheY-like_superfamily"/>
</dbReference>
<dbReference type="EC" id="2.7.13.3" evidence="2"/>
<keyword evidence="3" id="KW-0597">Phosphoprotein</keyword>
<name>A0ABT3L6I3_9CYAN</name>
<dbReference type="PROSITE" id="PS51371">
    <property type="entry name" value="CBS"/>
    <property type="match status" value="1"/>
</dbReference>
<reference evidence="12 13" key="1">
    <citation type="submission" date="2021-08" db="EMBL/GenBank/DDBJ databases">
        <title>Draft genome sequence of Spirulina subsalsa with high tolerance to salinity and hype-accumulation of phycocyanin.</title>
        <authorList>
            <person name="Pei H."/>
            <person name="Jiang L."/>
        </authorList>
    </citation>
    <scope>NUCLEOTIDE SEQUENCE [LARGE SCALE GENOMIC DNA]</scope>
    <source>
        <strain evidence="12 13">FACHB-351</strain>
    </source>
</reference>
<dbReference type="PANTHER" id="PTHR43047:SF63">
    <property type="entry name" value="HISTIDINE KINASE"/>
    <property type="match status" value="1"/>
</dbReference>
<dbReference type="Gene3D" id="3.30.565.10">
    <property type="entry name" value="Histidine kinase-like ATPase, C-terminal domain"/>
    <property type="match status" value="1"/>
</dbReference>
<dbReference type="CDD" id="cd16922">
    <property type="entry name" value="HATPase_EvgS-ArcB-TorS-like"/>
    <property type="match status" value="1"/>
</dbReference>
<evidence type="ECO:0000256" key="7">
    <source>
        <dbReference type="PROSITE-ProRule" id="PRU00169"/>
    </source>
</evidence>
<dbReference type="SUPFAM" id="SSF52172">
    <property type="entry name" value="CheY-like"/>
    <property type="match status" value="2"/>
</dbReference>
<dbReference type="InterPro" id="IPR036097">
    <property type="entry name" value="HisK_dim/P_sf"/>
</dbReference>
<comment type="caution">
    <text evidence="7">Lacks conserved residue(s) required for the propagation of feature annotation.</text>
</comment>
<evidence type="ECO:0000259" key="10">
    <source>
        <dbReference type="PROSITE" id="PS50110"/>
    </source>
</evidence>
<feature type="domain" description="CBS" evidence="11">
    <location>
        <begin position="104"/>
        <end position="168"/>
    </location>
</feature>